<sequence>MRRLALGLLFVAVPLAVQATPPVAATQAAPQAGVEAAMADSAAGWNAGDLARFMAVYSDAPDTSFVTKTGVLRGKAVMAERYRTKYDFADAGKRGVLSFVTLDFRLLDRGHALYIGRYTLRAGDGKEQSGMTSLVFRKEPAGWRIIADHSS</sequence>
<dbReference type="AlphaFoldDB" id="A0A502FJ53"/>
<dbReference type="Pfam" id="PF14534">
    <property type="entry name" value="DUF4440"/>
    <property type="match status" value="1"/>
</dbReference>
<name>A0A502FJ53_9SPHN</name>
<accession>A0A502FJ53</accession>
<reference evidence="3 4" key="1">
    <citation type="journal article" date="2019" name="Environ. Microbiol.">
        <title>Species interactions and distinct microbial communities in high Arctic permafrost affected cryosols are associated with the CH4 and CO2 gas fluxes.</title>
        <authorList>
            <person name="Altshuler I."/>
            <person name="Hamel J."/>
            <person name="Turney S."/>
            <person name="Magnuson E."/>
            <person name="Levesque R."/>
            <person name="Greer C."/>
            <person name="Whyte L.G."/>
        </authorList>
    </citation>
    <scope>NUCLEOTIDE SEQUENCE [LARGE SCALE GENOMIC DNA]</scope>
    <source>
        <strain evidence="3 4">E6.1</strain>
    </source>
</reference>
<organism evidence="3 4">
    <name type="scientific">Sphingomonas glacialis</name>
    <dbReference type="NCBI Taxonomy" id="658225"/>
    <lineage>
        <taxon>Bacteria</taxon>
        <taxon>Pseudomonadati</taxon>
        <taxon>Pseudomonadota</taxon>
        <taxon>Alphaproteobacteria</taxon>
        <taxon>Sphingomonadales</taxon>
        <taxon>Sphingomonadaceae</taxon>
        <taxon>Sphingomonas</taxon>
    </lineage>
</organism>
<evidence type="ECO:0000313" key="3">
    <source>
        <dbReference type="EMBL" id="TPG49143.1"/>
    </source>
</evidence>
<comment type="caution">
    <text evidence="3">The sequence shown here is derived from an EMBL/GenBank/DDBJ whole genome shotgun (WGS) entry which is preliminary data.</text>
</comment>
<protein>
    <submittedName>
        <fullName evidence="3">DUF4440 domain-containing protein</fullName>
    </submittedName>
</protein>
<evidence type="ECO:0000259" key="2">
    <source>
        <dbReference type="Pfam" id="PF14534"/>
    </source>
</evidence>
<proteinExistence type="predicted"/>
<dbReference type="Gene3D" id="3.10.450.50">
    <property type="match status" value="1"/>
</dbReference>
<dbReference type="Proteomes" id="UP000319931">
    <property type="component" value="Unassembled WGS sequence"/>
</dbReference>
<dbReference type="RefSeq" id="WP_140852090.1">
    <property type="nucleotide sequence ID" value="NZ_RCZC01000008.1"/>
</dbReference>
<feature type="domain" description="DUF4440" evidence="2">
    <location>
        <begin position="39"/>
        <end position="145"/>
    </location>
</feature>
<dbReference type="SUPFAM" id="SSF54427">
    <property type="entry name" value="NTF2-like"/>
    <property type="match status" value="1"/>
</dbReference>
<dbReference type="OrthoDB" id="120856at2"/>
<dbReference type="InterPro" id="IPR027843">
    <property type="entry name" value="DUF4440"/>
</dbReference>
<keyword evidence="4" id="KW-1185">Reference proteome</keyword>
<keyword evidence="1" id="KW-0732">Signal</keyword>
<dbReference type="EMBL" id="RCZC01000008">
    <property type="protein sequence ID" value="TPG49143.1"/>
    <property type="molecule type" value="Genomic_DNA"/>
</dbReference>
<feature type="signal peptide" evidence="1">
    <location>
        <begin position="1"/>
        <end position="19"/>
    </location>
</feature>
<feature type="chain" id="PRO_5021350768" evidence="1">
    <location>
        <begin position="20"/>
        <end position="151"/>
    </location>
</feature>
<gene>
    <name evidence="3" type="ORF">EAH76_20265</name>
</gene>
<dbReference type="InterPro" id="IPR032710">
    <property type="entry name" value="NTF2-like_dom_sf"/>
</dbReference>
<evidence type="ECO:0000256" key="1">
    <source>
        <dbReference type="SAM" id="SignalP"/>
    </source>
</evidence>
<evidence type="ECO:0000313" key="4">
    <source>
        <dbReference type="Proteomes" id="UP000319931"/>
    </source>
</evidence>